<dbReference type="GO" id="GO:0003676">
    <property type="term" value="F:nucleic acid binding"/>
    <property type="evidence" value="ECO:0007669"/>
    <property type="project" value="InterPro"/>
</dbReference>
<keyword evidence="2" id="KW-1185">Reference proteome</keyword>
<accession>A0A7W4YM38</accession>
<evidence type="ECO:0000313" key="1">
    <source>
        <dbReference type="EMBL" id="MBB2975129.1"/>
    </source>
</evidence>
<dbReference type="Proteomes" id="UP000529310">
    <property type="component" value="Unassembled WGS sequence"/>
</dbReference>
<evidence type="ECO:0008006" key="3">
    <source>
        <dbReference type="Google" id="ProtNLM"/>
    </source>
</evidence>
<dbReference type="EMBL" id="JACHWQ010000001">
    <property type="protein sequence ID" value="MBB2975129.1"/>
    <property type="molecule type" value="Genomic_DNA"/>
</dbReference>
<dbReference type="RefSeq" id="WP_165141802.1">
    <property type="nucleotide sequence ID" value="NZ_CP049255.1"/>
</dbReference>
<dbReference type="AlphaFoldDB" id="A0A7W4YM38"/>
<proteinExistence type="predicted"/>
<protein>
    <recommendedName>
        <fullName evidence="3">DUF91 domain-containing protein</fullName>
    </recommendedName>
</protein>
<name>A0A7W4YM38_9MICO</name>
<comment type="caution">
    <text evidence="1">The sequence shown here is derived from an EMBL/GenBank/DDBJ whole genome shotgun (WGS) entry which is preliminary data.</text>
</comment>
<evidence type="ECO:0000313" key="2">
    <source>
        <dbReference type="Proteomes" id="UP000529310"/>
    </source>
</evidence>
<gene>
    <name evidence="1" type="ORF">FHX49_000670</name>
</gene>
<dbReference type="Gene3D" id="3.40.1350.10">
    <property type="match status" value="1"/>
</dbReference>
<reference evidence="1 2" key="1">
    <citation type="submission" date="2020-08" db="EMBL/GenBank/DDBJ databases">
        <title>Sequencing the genomes of 1000 actinobacteria strains.</title>
        <authorList>
            <person name="Klenk H.-P."/>
        </authorList>
    </citation>
    <scope>NUCLEOTIDE SEQUENCE [LARGE SCALE GENOMIC DNA]</scope>
    <source>
        <strain evidence="1 2">DSM 27099</strain>
    </source>
</reference>
<sequence length="266" mass="29567">MNILVARREVTINAGRIDLFGIDSDGTLYIFELKVNTARSAIIGQVIAYRQVIRTMSRDQLTESVRQGPGGVDLATEFERHFGHRMPEIGEHEPVMVLIAGAFDLNTSLCVTELAEKGFGIVALLYVISDDRVALVRALRPDGTVSLSPPGRRSLWQVVPVRPDVREFCGTRLDAVVPPVMTFQGIYAMYTRWVIEQEGLGRGMQFLQPCAFGRELAAFMANSGQWVRGFALPGTRIDPCEPLEAVPSLRPRKTEGHRVVAYRRVA</sequence>
<dbReference type="InterPro" id="IPR011856">
    <property type="entry name" value="tRNA_endonuc-like_dom_sf"/>
</dbReference>
<organism evidence="1 2">
    <name type="scientific">Microbacterium endophyticum</name>
    <dbReference type="NCBI Taxonomy" id="1526412"/>
    <lineage>
        <taxon>Bacteria</taxon>
        <taxon>Bacillati</taxon>
        <taxon>Actinomycetota</taxon>
        <taxon>Actinomycetes</taxon>
        <taxon>Micrococcales</taxon>
        <taxon>Microbacteriaceae</taxon>
        <taxon>Microbacterium</taxon>
    </lineage>
</organism>